<dbReference type="CDD" id="cd00082">
    <property type="entry name" value="HisKA"/>
    <property type="match status" value="1"/>
</dbReference>
<dbReference type="InterPro" id="IPR003594">
    <property type="entry name" value="HATPase_dom"/>
</dbReference>
<evidence type="ECO:0000256" key="11">
    <source>
        <dbReference type="SAM" id="MobiDB-lite"/>
    </source>
</evidence>
<dbReference type="PANTHER" id="PTHR45436:SF5">
    <property type="entry name" value="SENSOR HISTIDINE KINASE TRCS"/>
    <property type="match status" value="1"/>
</dbReference>
<evidence type="ECO:0000313" key="16">
    <source>
        <dbReference type="Proteomes" id="UP000199614"/>
    </source>
</evidence>
<feature type="transmembrane region" description="Helical" evidence="12">
    <location>
        <begin position="43"/>
        <end position="66"/>
    </location>
</feature>
<evidence type="ECO:0000256" key="3">
    <source>
        <dbReference type="ARBA" id="ARBA00012438"/>
    </source>
</evidence>
<keyword evidence="8 12" id="KW-1133">Transmembrane helix</keyword>
<dbReference type="Pfam" id="PF00512">
    <property type="entry name" value="HisKA"/>
    <property type="match status" value="1"/>
</dbReference>
<dbReference type="InterPro" id="IPR004358">
    <property type="entry name" value="Sig_transdc_His_kin-like_C"/>
</dbReference>
<dbReference type="PROSITE" id="PS50885">
    <property type="entry name" value="HAMP"/>
    <property type="match status" value="1"/>
</dbReference>
<evidence type="ECO:0000256" key="10">
    <source>
        <dbReference type="ARBA" id="ARBA00023136"/>
    </source>
</evidence>
<accession>A0A1I5FGL6</accession>
<dbReference type="SUPFAM" id="SSF47384">
    <property type="entry name" value="Homodimeric domain of signal transducing histidine kinase"/>
    <property type="match status" value="1"/>
</dbReference>
<keyword evidence="7 15" id="KW-0418">Kinase</keyword>
<comment type="catalytic activity">
    <reaction evidence="1">
        <text>ATP + protein L-histidine = ADP + protein N-phospho-L-histidine.</text>
        <dbReference type="EC" id="2.7.13.3"/>
    </reaction>
</comment>
<comment type="subcellular location">
    <subcellularLocation>
        <location evidence="2">Cell membrane</location>
    </subcellularLocation>
</comment>
<evidence type="ECO:0000256" key="6">
    <source>
        <dbReference type="ARBA" id="ARBA00022692"/>
    </source>
</evidence>
<evidence type="ECO:0000256" key="1">
    <source>
        <dbReference type="ARBA" id="ARBA00000085"/>
    </source>
</evidence>
<dbReference type="GO" id="GO:0005886">
    <property type="term" value="C:plasma membrane"/>
    <property type="evidence" value="ECO:0007669"/>
    <property type="project" value="UniProtKB-SubCell"/>
</dbReference>
<dbReference type="InterPro" id="IPR036890">
    <property type="entry name" value="HATPase_C_sf"/>
</dbReference>
<dbReference type="SUPFAM" id="SSF158472">
    <property type="entry name" value="HAMP domain-like"/>
    <property type="match status" value="1"/>
</dbReference>
<dbReference type="SMART" id="SM00304">
    <property type="entry name" value="HAMP"/>
    <property type="match status" value="1"/>
</dbReference>
<name>A0A1I5FGL6_PSUAM</name>
<feature type="transmembrane region" description="Helical" evidence="12">
    <location>
        <begin position="189"/>
        <end position="209"/>
    </location>
</feature>
<evidence type="ECO:0000256" key="4">
    <source>
        <dbReference type="ARBA" id="ARBA00022553"/>
    </source>
</evidence>
<dbReference type="PROSITE" id="PS50109">
    <property type="entry name" value="HIS_KIN"/>
    <property type="match status" value="1"/>
</dbReference>
<evidence type="ECO:0000259" key="13">
    <source>
        <dbReference type="PROSITE" id="PS50109"/>
    </source>
</evidence>
<evidence type="ECO:0000313" key="15">
    <source>
        <dbReference type="EMBL" id="SFO22441.1"/>
    </source>
</evidence>
<dbReference type="InterPro" id="IPR003660">
    <property type="entry name" value="HAMP_dom"/>
</dbReference>
<dbReference type="CDD" id="cd06225">
    <property type="entry name" value="HAMP"/>
    <property type="match status" value="1"/>
</dbReference>
<keyword evidence="4" id="KW-0597">Phosphoprotein</keyword>
<dbReference type="GO" id="GO:0000155">
    <property type="term" value="F:phosphorelay sensor kinase activity"/>
    <property type="evidence" value="ECO:0007669"/>
    <property type="project" value="InterPro"/>
</dbReference>
<dbReference type="CDD" id="cd00075">
    <property type="entry name" value="HATPase"/>
    <property type="match status" value="1"/>
</dbReference>
<organism evidence="15 16">
    <name type="scientific">Pseudonocardia ammonioxydans</name>
    <dbReference type="NCBI Taxonomy" id="260086"/>
    <lineage>
        <taxon>Bacteria</taxon>
        <taxon>Bacillati</taxon>
        <taxon>Actinomycetota</taxon>
        <taxon>Actinomycetes</taxon>
        <taxon>Pseudonocardiales</taxon>
        <taxon>Pseudonocardiaceae</taxon>
        <taxon>Pseudonocardia</taxon>
    </lineage>
</organism>
<dbReference type="STRING" id="260086.SAMN05216207_103753"/>
<feature type="domain" description="Histidine kinase" evidence="13">
    <location>
        <begin position="270"/>
        <end position="486"/>
    </location>
</feature>
<evidence type="ECO:0000256" key="7">
    <source>
        <dbReference type="ARBA" id="ARBA00022777"/>
    </source>
</evidence>
<dbReference type="InterPro" id="IPR050428">
    <property type="entry name" value="TCS_sensor_his_kinase"/>
</dbReference>
<dbReference type="InterPro" id="IPR036097">
    <property type="entry name" value="HisK_dim/P_sf"/>
</dbReference>
<dbReference type="SUPFAM" id="SSF55874">
    <property type="entry name" value="ATPase domain of HSP90 chaperone/DNA topoisomerase II/histidine kinase"/>
    <property type="match status" value="1"/>
</dbReference>
<keyword evidence="9" id="KW-0902">Two-component regulatory system</keyword>
<dbReference type="Proteomes" id="UP000199614">
    <property type="component" value="Unassembled WGS sequence"/>
</dbReference>
<gene>
    <name evidence="15" type="ORF">SAMN05216207_103753</name>
</gene>
<keyword evidence="10 12" id="KW-0472">Membrane</keyword>
<protein>
    <recommendedName>
        <fullName evidence="3">histidine kinase</fullName>
        <ecNumber evidence="3">2.7.13.3</ecNumber>
    </recommendedName>
</protein>
<evidence type="ECO:0000256" key="2">
    <source>
        <dbReference type="ARBA" id="ARBA00004236"/>
    </source>
</evidence>
<sequence>MSRSQLSGAQQLTTREERVERWWRRLRGDRSPDRERFTLRARIGVLAALVAAAMVLIVSAAAFLVVRQNLTSSLDETLRQRAYLAAQSDLSNPQLLTALPPAVLGAADLHIALVYSSGLATSADPSSMPPVGEPELEVAQGGPTQPGRTEALGGVQYRIVAVQAGDGRALVIAQQLDTITRVVARMGTALPMVGLGGVVLAALAGVAVARTGLRPVQRLTAATERVATTGDLRPIPVSGSDELARLTISFNAMLGALAASREQQRRLVADAGHELRTPLTSLRTNLELLAAAAAPDAPDLPAEDRAELLTDVRAQVEELSHLVGDLVELARDDSPTMTTEALELTEIVERALSRVRRRAGEIEFDVRLTPWILDGDASALERAVLNLLDNAVKWSPPGGTVRLSMVPISPEWLVIEVADAGGGIAVEDLPHVFDRFYRADASRTMPGSGLGLSMVAQAAARHGGEVRAGRAPEGGALLSMALPGRHVAEPGSP</sequence>
<keyword evidence="5" id="KW-0808">Transferase</keyword>
<feature type="domain" description="HAMP" evidence="14">
    <location>
        <begin position="210"/>
        <end position="262"/>
    </location>
</feature>
<evidence type="ECO:0000256" key="9">
    <source>
        <dbReference type="ARBA" id="ARBA00023012"/>
    </source>
</evidence>
<dbReference type="SMART" id="SM00388">
    <property type="entry name" value="HisKA"/>
    <property type="match status" value="1"/>
</dbReference>
<feature type="region of interest" description="Disordered" evidence="11">
    <location>
        <begin position="124"/>
        <end position="147"/>
    </location>
</feature>
<dbReference type="Pfam" id="PF00672">
    <property type="entry name" value="HAMP"/>
    <property type="match status" value="1"/>
</dbReference>
<dbReference type="Gene3D" id="1.10.287.130">
    <property type="match status" value="1"/>
</dbReference>
<dbReference type="Gene3D" id="6.10.340.10">
    <property type="match status" value="1"/>
</dbReference>
<dbReference type="AlphaFoldDB" id="A0A1I5FGL6"/>
<dbReference type="Gene3D" id="3.30.565.10">
    <property type="entry name" value="Histidine kinase-like ATPase, C-terminal domain"/>
    <property type="match status" value="1"/>
</dbReference>
<keyword evidence="16" id="KW-1185">Reference proteome</keyword>
<dbReference type="SMART" id="SM00387">
    <property type="entry name" value="HATPase_c"/>
    <property type="match status" value="1"/>
</dbReference>
<reference evidence="15 16" key="1">
    <citation type="submission" date="2016-10" db="EMBL/GenBank/DDBJ databases">
        <authorList>
            <person name="de Groot N.N."/>
        </authorList>
    </citation>
    <scope>NUCLEOTIDE SEQUENCE [LARGE SCALE GENOMIC DNA]</scope>
    <source>
        <strain evidence="15 16">CGMCC 4.1877</strain>
    </source>
</reference>
<dbReference type="EMBL" id="FOUY01000037">
    <property type="protein sequence ID" value="SFO22441.1"/>
    <property type="molecule type" value="Genomic_DNA"/>
</dbReference>
<dbReference type="EC" id="2.7.13.3" evidence="3"/>
<dbReference type="Pfam" id="PF02518">
    <property type="entry name" value="HATPase_c"/>
    <property type="match status" value="1"/>
</dbReference>
<evidence type="ECO:0000259" key="14">
    <source>
        <dbReference type="PROSITE" id="PS50885"/>
    </source>
</evidence>
<evidence type="ECO:0000256" key="12">
    <source>
        <dbReference type="SAM" id="Phobius"/>
    </source>
</evidence>
<dbReference type="PRINTS" id="PR00344">
    <property type="entry name" value="BCTRLSENSOR"/>
</dbReference>
<dbReference type="OrthoDB" id="9786919at2"/>
<dbReference type="InterPro" id="IPR005467">
    <property type="entry name" value="His_kinase_dom"/>
</dbReference>
<keyword evidence="6 12" id="KW-0812">Transmembrane</keyword>
<evidence type="ECO:0000256" key="8">
    <source>
        <dbReference type="ARBA" id="ARBA00022989"/>
    </source>
</evidence>
<dbReference type="PANTHER" id="PTHR45436">
    <property type="entry name" value="SENSOR HISTIDINE KINASE YKOH"/>
    <property type="match status" value="1"/>
</dbReference>
<proteinExistence type="predicted"/>
<dbReference type="InterPro" id="IPR003661">
    <property type="entry name" value="HisK_dim/P_dom"/>
</dbReference>
<evidence type="ECO:0000256" key="5">
    <source>
        <dbReference type="ARBA" id="ARBA00022679"/>
    </source>
</evidence>